<protein>
    <submittedName>
        <fullName evidence="4">Septin-type G domain-containing protein</fullName>
    </submittedName>
</protein>
<feature type="compositionally biased region" description="Polar residues" evidence="1">
    <location>
        <begin position="163"/>
        <end position="172"/>
    </location>
</feature>
<feature type="region of interest" description="Disordered" evidence="1">
    <location>
        <begin position="1"/>
        <end position="29"/>
    </location>
</feature>
<accession>A0A183A1H6</accession>
<sequence>MTPTSMDTVVPGHPSGPDLPTSYRSSPQRLPVASQLNHSTKVASLPASVTRPVVADVSHLASPDEQPSKLDEPMSETLKPPSHAVVHTSRWNEDRLPTFAPELLPDLPRLHRDPQRGRTKSGSQDSSNESPKDGTGNHFPNFTDSIPPVSVVRGEFGSGKSSSLYLTNSSQGLPPRPVPGTSDTGLRLSHSPSPHPKSTLNSSSPLLAAPSVRDPYGPRGPVNPPRSSFVSPPPTPTADCPQYHPPEHLQPVDWPSSGRTSADLQPRSESGIHKAPKVAPKPHLAGSFNYLQVRWKLINFFCLNHLNPVFSEFSPDSNHVTNTTSFLRRLLVDL</sequence>
<evidence type="ECO:0000313" key="4">
    <source>
        <dbReference type="WBParaSite" id="ECPE_0000081101-mRNA-1"/>
    </source>
</evidence>
<feature type="compositionally biased region" description="Low complexity" evidence="1">
    <location>
        <begin position="202"/>
        <end position="211"/>
    </location>
</feature>
<feature type="compositionally biased region" description="Polar residues" evidence="1">
    <location>
        <begin position="190"/>
        <end position="201"/>
    </location>
</feature>
<reference evidence="4" key="1">
    <citation type="submission" date="2016-06" db="UniProtKB">
        <authorList>
            <consortium name="WormBaseParasite"/>
        </authorList>
    </citation>
    <scope>IDENTIFICATION</scope>
</reference>
<dbReference type="Proteomes" id="UP000272942">
    <property type="component" value="Unassembled WGS sequence"/>
</dbReference>
<dbReference type="WBParaSite" id="ECPE_0000081101-mRNA-1">
    <property type="protein sequence ID" value="ECPE_0000081101-mRNA-1"/>
    <property type="gene ID" value="ECPE_0000081101"/>
</dbReference>
<evidence type="ECO:0000313" key="3">
    <source>
        <dbReference type="Proteomes" id="UP000272942"/>
    </source>
</evidence>
<proteinExistence type="predicted"/>
<gene>
    <name evidence="2" type="ORF">ECPE_LOCUS811</name>
</gene>
<evidence type="ECO:0000256" key="1">
    <source>
        <dbReference type="SAM" id="MobiDB-lite"/>
    </source>
</evidence>
<feature type="compositionally biased region" description="Polar residues" evidence="1">
    <location>
        <begin position="120"/>
        <end position="129"/>
    </location>
</feature>
<keyword evidence="3" id="KW-1185">Reference proteome</keyword>
<feature type="region of interest" description="Disordered" evidence="1">
    <location>
        <begin position="163"/>
        <end position="279"/>
    </location>
</feature>
<dbReference type="EMBL" id="UZAN01003366">
    <property type="protein sequence ID" value="VDP29350.1"/>
    <property type="molecule type" value="Genomic_DNA"/>
</dbReference>
<dbReference type="AlphaFoldDB" id="A0A183A1H6"/>
<name>A0A183A1H6_9TREM</name>
<feature type="region of interest" description="Disordered" evidence="1">
    <location>
        <begin position="43"/>
        <end position="147"/>
    </location>
</feature>
<evidence type="ECO:0000313" key="2">
    <source>
        <dbReference type="EMBL" id="VDP29350.1"/>
    </source>
</evidence>
<organism evidence="4">
    <name type="scientific">Echinostoma caproni</name>
    <dbReference type="NCBI Taxonomy" id="27848"/>
    <lineage>
        <taxon>Eukaryota</taxon>
        <taxon>Metazoa</taxon>
        <taxon>Spiralia</taxon>
        <taxon>Lophotrochozoa</taxon>
        <taxon>Platyhelminthes</taxon>
        <taxon>Trematoda</taxon>
        <taxon>Digenea</taxon>
        <taxon>Plagiorchiida</taxon>
        <taxon>Echinostomata</taxon>
        <taxon>Echinostomatoidea</taxon>
        <taxon>Echinostomatidae</taxon>
        <taxon>Echinostoma</taxon>
    </lineage>
</organism>
<reference evidence="2 3" key="2">
    <citation type="submission" date="2018-11" db="EMBL/GenBank/DDBJ databases">
        <authorList>
            <consortium name="Pathogen Informatics"/>
        </authorList>
    </citation>
    <scope>NUCLEOTIDE SEQUENCE [LARGE SCALE GENOMIC DNA]</scope>
    <source>
        <strain evidence="2 3">Egypt</strain>
    </source>
</reference>